<feature type="region of interest" description="Disordered" evidence="1">
    <location>
        <begin position="1"/>
        <end position="24"/>
    </location>
</feature>
<evidence type="ECO:0000313" key="4">
    <source>
        <dbReference type="Proteomes" id="UP000282876"/>
    </source>
</evidence>
<evidence type="ECO:0000256" key="1">
    <source>
        <dbReference type="SAM" id="MobiDB-lite"/>
    </source>
</evidence>
<protein>
    <submittedName>
        <fullName evidence="3">Uncharacterized protein</fullName>
    </submittedName>
</protein>
<dbReference type="VEuPathDB" id="MicrosporidiaDB:TUBRATIS_10350"/>
<proteinExistence type="predicted"/>
<feature type="transmembrane region" description="Helical" evidence="2">
    <location>
        <begin position="107"/>
        <end position="128"/>
    </location>
</feature>
<name>A0A437AML7_9MICR</name>
<keyword evidence="2" id="KW-1133">Transmembrane helix</keyword>
<accession>A0A437AML7</accession>
<keyword evidence="4" id="KW-1185">Reference proteome</keyword>
<organism evidence="3 4">
    <name type="scientific">Tubulinosema ratisbonensis</name>
    <dbReference type="NCBI Taxonomy" id="291195"/>
    <lineage>
        <taxon>Eukaryota</taxon>
        <taxon>Fungi</taxon>
        <taxon>Fungi incertae sedis</taxon>
        <taxon>Microsporidia</taxon>
        <taxon>Tubulinosematoidea</taxon>
        <taxon>Tubulinosematidae</taxon>
        <taxon>Tubulinosema</taxon>
    </lineage>
</organism>
<feature type="transmembrane region" description="Helical" evidence="2">
    <location>
        <begin position="180"/>
        <end position="198"/>
    </location>
</feature>
<gene>
    <name evidence="3" type="ORF">TUBRATIS_10350</name>
</gene>
<evidence type="ECO:0000313" key="3">
    <source>
        <dbReference type="EMBL" id="RVD92451.1"/>
    </source>
</evidence>
<feature type="transmembrane region" description="Helical" evidence="2">
    <location>
        <begin position="210"/>
        <end position="227"/>
    </location>
</feature>
<feature type="transmembrane region" description="Helical" evidence="2">
    <location>
        <begin position="78"/>
        <end position="95"/>
    </location>
</feature>
<keyword evidence="2" id="KW-0472">Membrane</keyword>
<dbReference type="Proteomes" id="UP000282876">
    <property type="component" value="Unassembled WGS sequence"/>
</dbReference>
<evidence type="ECO:0000256" key="2">
    <source>
        <dbReference type="SAM" id="Phobius"/>
    </source>
</evidence>
<comment type="caution">
    <text evidence="3">The sequence shown here is derived from an EMBL/GenBank/DDBJ whole genome shotgun (WGS) entry which is preliminary data.</text>
</comment>
<sequence>MEETKNDHHKPIIEQNTKNKPEHEEEIPSSELQEFIIILRNCWLKNLEIRKGFVMKRIRVFEVPFLVSCRRFLRRNRYISDVLCPILIIFMYLYLYQLICMVTLKEYHAYLGISCYINLIVILFRTLLQFFSILPEFIAKNRIFLIDKSNNFIIFFNFAFMIKGRIMLHSCFPNYNLSNYIQIIVFCLSLVLASFLLLNFHIKGLLRVKFLLLGVYLIILILLTMLITVDKIFIYYICAELLILLIDFISFLTIYENRYWSDNACFSLFFSLHIIFQILTNKLVVNCNILE</sequence>
<feature type="transmembrane region" description="Helical" evidence="2">
    <location>
        <begin position="149"/>
        <end position="168"/>
    </location>
</feature>
<dbReference type="AlphaFoldDB" id="A0A437AML7"/>
<dbReference type="EMBL" id="RCSS01000214">
    <property type="protein sequence ID" value="RVD92451.1"/>
    <property type="molecule type" value="Genomic_DNA"/>
</dbReference>
<feature type="compositionally biased region" description="Basic and acidic residues" evidence="1">
    <location>
        <begin position="1"/>
        <end position="23"/>
    </location>
</feature>
<keyword evidence="2" id="KW-0812">Transmembrane</keyword>
<feature type="transmembrane region" description="Helical" evidence="2">
    <location>
        <begin position="233"/>
        <end position="254"/>
    </location>
</feature>
<reference evidence="3 4" key="1">
    <citation type="submission" date="2018-10" db="EMBL/GenBank/DDBJ databases">
        <title>Draft genome sequence of the microsporidian Tubulinosema ratisbonensis.</title>
        <authorList>
            <person name="Polonais V."/>
            <person name="Peyretaillade E."/>
            <person name="Niehus S."/>
            <person name="Wawrzyniak I."/>
            <person name="Franchet A."/>
            <person name="Gaspin C."/>
            <person name="Reichstadt M."/>
            <person name="Belser C."/>
            <person name="Labadie K."/>
            <person name="Delbac F."/>
            <person name="Ferrandon D."/>
        </authorList>
    </citation>
    <scope>NUCLEOTIDE SEQUENCE [LARGE SCALE GENOMIC DNA]</scope>
    <source>
        <strain evidence="3 4">Franzen</strain>
    </source>
</reference>